<reference evidence="1" key="1">
    <citation type="submission" date="2021-02" db="EMBL/GenBank/DDBJ databases">
        <authorList>
            <person name="Palmer J.M."/>
        </authorList>
    </citation>
    <scope>NUCLEOTIDE SEQUENCE</scope>
    <source>
        <strain evidence="1">SCRP734</strain>
    </source>
</reference>
<proteinExistence type="predicted"/>
<organism evidence="1 2">
    <name type="scientific">Phytophthora pseudosyringae</name>
    <dbReference type="NCBI Taxonomy" id="221518"/>
    <lineage>
        <taxon>Eukaryota</taxon>
        <taxon>Sar</taxon>
        <taxon>Stramenopiles</taxon>
        <taxon>Oomycota</taxon>
        <taxon>Peronosporomycetes</taxon>
        <taxon>Peronosporales</taxon>
        <taxon>Peronosporaceae</taxon>
        <taxon>Phytophthora</taxon>
    </lineage>
</organism>
<dbReference type="Proteomes" id="UP000694044">
    <property type="component" value="Unassembled WGS sequence"/>
</dbReference>
<dbReference type="OrthoDB" id="102544at2759"/>
<protein>
    <submittedName>
        <fullName evidence="1">Uncharacterized protein</fullName>
    </submittedName>
</protein>
<gene>
    <name evidence="1" type="ORF">PHYPSEUDO_006612</name>
</gene>
<dbReference type="EMBL" id="JAGDFM010000269">
    <property type="protein sequence ID" value="KAG7380938.1"/>
    <property type="molecule type" value="Genomic_DNA"/>
</dbReference>
<dbReference type="AlphaFoldDB" id="A0A8T1VL51"/>
<comment type="caution">
    <text evidence="1">The sequence shown here is derived from an EMBL/GenBank/DDBJ whole genome shotgun (WGS) entry which is preliminary data.</text>
</comment>
<evidence type="ECO:0000313" key="2">
    <source>
        <dbReference type="Proteomes" id="UP000694044"/>
    </source>
</evidence>
<accession>A0A8T1VL51</accession>
<evidence type="ECO:0000313" key="1">
    <source>
        <dbReference type="EMBL" id="KAG7380938.1"/>
    </source>
</evidence>
<name>A0A8T1VL51_9STRA</name>
<keyword evidence="2" id="KW-1185">Reference proteome</keyword>
<sequence length="182" mass="20520">MDVIPNATVPEHSICTDPVRMATEVLKKAARVNAEPARKRLTKDYTRLSTQIVLNETAMKDSLAYVKTMRVVDEAEVEAHLSQIKELATCIDSEKQRRDTALAAVVAQEWKEQRTEFEYLVQHVDQTENPFASHEKLARIYNELSQNGVEVLALRSKLKNCLSLLSEGGGGREVHFRELGVD</sequence>